<protein>
    <submittedName>
        <fullName evidence="1">Uncharacterized protein</fullName>
    </submittedName>
</protein>
<sequence>MQLVKHSQTRTLLQCSQCYQIVYEDLAFQNGLSFQNDLPHWSFYFDYTKTLDNTLNWESLIQIGDGNPNGAENGGIDSFGLSSIGFHPMVPNNQQFEAPNSQVELDYMYDPLGYGFGRNSFSQGENMIDNDFDISQYLNLNNLDMEDQETTVDFTNELW</sequence>
<dbReference type="Proteomes" id="UP000257109">
    <property type="component" value="Unassembled WGS sequence"/>
</dbReference>
<comment type="caution">
    <text evidence="1">The sequence shown here is derived from an EMBL/GenBank/DDBJ whole genome shotgun (WGS) entry which is preliminary data.</text>
</comment>
<organism evidence="1 2">
    <name type="scientific">Mucuna pruriens</name>
    <name type="common">Velvet bean</name>
    <name type="synonym">Dolichos pruriens</name>
    <dbReference type="NCBI Taxonomy" id="157652"/>
    <lineage>
        <taxon>Eukaryota</taxon>
        <taxon>Viridiplantae</taxon>
        <taxon>Streptophyta</taxon>
        <taxon>Embryophyta</taxon>
        <taxon>Tracheophyta</taxon>
        <taxon>Spermatophyta</taxon>
        <taxon>Magnoliopsida</taxon>
        <taxon>eudicotyledons</taxon>
        <taxon>Gunneridae</taxon>
        <taxon>Pentapetalae</taxon>
        <taxon>rosids</taxon>
        <taxon>fabids</taxon>
        <taxon>Fabales</taxon>
        <taxon>Fabaceae</taxon>
        <taxon>Papilionoideae</taxon>
        <taxon>50 kb inversion clade</taxon>
        <taxon>NPAAA clade</taxon>
        <taxon>indigoferoid/millettioid clade</taxon>
        <taxon>Phaseoleae</taxon>
        <taxon>Mucuna</taxon>
    </lineage>
</organism>
<name>A0A371H2Z2_MUCPR</name>
<keyword evidence="2" id="KW-1185">Reference proteome</keyword>
<dbReference type="STRING" id="157652.A0A371H2Z2"/>
<accession>A0A371H2Z2</accession>
<gene>
    <name evidence="1" type="ORF">CR513_20058</name>
</gene>
<dbReference type="AlphaFoldDB" id="A0A371H2Z2"/>
<reference evidence="1" key="1">
    <citation type="submission" date="2018-05" db="EMBL/GenBank/DDBJ databases">
        <title>Draft genome of Mucuna pruriens seed.</title>
        <authorList>
            <person name="Nnadi N.E."/>
            <person name="Vos R."/>
            <person name="Hasami M.H."/>
            <person name="Devisetty U.K."/>
            <person name="Aguiy J.C."/>
        </authorList>
    </citation>
    <scope>NUCLEOTIDE SEQUENCE [LARGE SCALE GENOMIC DNA]</scope>
    <source>
        <strain evidence="1">JCA_2017</strain>
    </source>
</reference>
<evidence type="ECO:0000313" key="1">
    <source>
        <dbReference type="EMBL" id="RDX97194.1"/>
    </source>
</evidence>
<feature type="non-terminal residue" evidence="1">
    <location>
        <position position="1"/>
    </location>
</feature>
<dbReference type="OrthoDB" id="1412857at2759"/>
<proteinExistence type="predicted"/>
<evidence type="ECO:0000313" key="2">
    <source>
        <dbReference type="Proteomes" id="UP000257109"/>
    </source>
</evidence>
<dbReference type="EMBL" id="QJKJ01003716">
    <property type="protein sequence ID" value="RDX97194.1"/>
    <property type="molecule type" value="Genomic_DNA"/>
</dbReference>